<evidence type="ECO:0000313" key="2">
    <source>
        <dbReference type="Proteomes" id="UP001349343"/>
    </source>
</evidence>
<proteinExistence type="predicted"/>
<sequence length="136" mass="15501">MKKFLLIFILLFSFAFTSANAQVQYYRTTAYAEAYIYNGRYVWSDWQSSNMTLVINLNTDVITIYSPKIQVYTVYGTANNGNAYTDSSGGVNIKFYVIDQDGDKGEVRLRIESNGNSQVYVDFSNVAFVWNVVRTS</sequence>
<accession>A0ABZ0Z1X6</accession>
<keyword evidence="2" id="KW-1185">Reference proteome</keyword>
<name>A0ABZ0Z1X6_9CAUD</name>
<dbReference type="Proteomes" id="UP001349343">
    <property type="component" value="Segment"/>
</dbReference>
<reference evidence="1 2" key="1">
    <citation type="submission" date="2023-11" db="EMBL/GenBank/DDBJ databases">
        <authorList>
            <person name="Cook R."/>
            <person name="Crisci M."/>
            <person name="Pye H."/>
            <person name="Adriaenssens E."/>
            <person name="Santini J."/>
        </authorList>
    </citation>
    <scope>NUCLEOTIDE SEQUENCE [LARGE SCALE GENOMIC DNA]</scope>
    <source>
        <strain evidence="1">Lak_Megaphage_RVC_JS4_GC31</strain>
    </source>
</reference>
<dbReference type="EMBL" id="OR769222">
    <property type="protein sequence ID" value="WQJ53024.1"/>
    <property type="molecule type" value="Genomic_DNA"/>
</dbReference>
<evidence type="ECO:0000313" key="1">
    <source>
        <dbReference type="EMBL" id="WQJ53024.1"/>
    </source>
</evidence>
<protein>
    <submittedName>
        <fullName evidence="1">Uncharacterized protein</fullName>
    </submittedName>
</protein>
<organism evidence="1 2">
    <name type="scientific">phage Lak_Megaphage_RVC_JS4_GC31</name>
    <dbReference type="NCBI Taxonomy" id="3109228"/>
    <lineage>
        <taxon>Viruses</taxon>
        <taxon>Duplodnaviria</taxon>
        <taxon>Heunggongvirae</taxon>
        <taxon>Uroviricota</taxon>
        <taxon>Caudoviricetes</taxon>
        <taxon>Caudoviricetes code 15 clade</taxon>
    </lineage>
</organism>